<feature type="domain" description="Cytochrome c" evidence="8">
    <location>
        <begin position="32"/>
        <end position="129"/>
    </location>
</feature>
<proteinExistence type="predicted"/>
<keyword evidence="3 6" id="KW-0479">Metal-binding</keyword>
<keyword evidence="5 6" id="KW-0408">Iron</keyword>
<evidence type="ECO:0000256" key="4">
    <source>
        <dbReference type="ARBA" id="ARBA00022982"/>
    </source>
</evidence>
<dbReference type="Proteomes" id="UP000265509">
    <property type="component" value="Unassembled WGS sequence"/>
</dbReference>
<dbReference type="InterPro" id="IPR002327">
    <property type="entry name" value="Cyt_c_1A/1B"/>
</dbReference>
<dbReference type="InterPro" id="IPR009056">
    <property type="entry name" value="Cyt_c-like_dom"/>
</dbReference>
<keyword evidence="4" id="KW-0249">Electron transport</keyword>
<dbReference type="SUPFAM" id="SSF46626">
    <property type="entry name" value="Cytochrome c"/>
    <property type="match status" value="1"/>
</dbReference>
<dbReference type="PANTHER" id="PTHR11961">
    <property type="entry name" value="CYTOCHROME C"/>
    <property type="match status" value="1"/>
</dbReference>
<dbReference type="Pfam" id="PF00034">
    <property type="entry name" value="Cytochrom_C"/>
    <property type="match status" value="1"/>
</dbReference>
<feature type="signal peptide" evidence="7">
    <location>
        <begin position="1"/>
        <end position="22"/>
    </location>
</feature>
<evidence type="ECO:0000259" key="8">
    <source>
        <dbReference type="PROSITE" id="PS51007"/>
    </source>
</evidence>
<keyword evidence="7" id="KW-0732">Signal</keyword>
<evidence type="ECO:0000256" key="7">
    <source>
        <dbReference type="SAM" id="SignalP"/>
    </source>
</evidence>
<dbReference type="InterPro" id="IPR036909">
    <property type="entry name" value="Cyt_c-like_dom_sf"/>
</dbReference>
<dbReference type="GO" id="GO:0046872">
    <property type="term" value="F:metal ion binding"/>
    <property type="evidence" value="ECO:0007669"/>
    <property type="project" value="UniProtKB-KW"/>
</dbReference>
<dbReference type="GO" id="GO:0009055">
    <property type="term" value="F:electron transfer activity"/>
    <property type="evidence" value="ECO:0007669"/>
    <property type="project" value="InterPro"/>
</dbReference>
<feature type="chain" id="PRO_5018280821" evidence="7">
    <location>
        <begin position="23"/>
        <end position="143"/>
    </location>
</feature>
<evidence type="ECO:0000313" key="9">
    <source>
        <dbReference type="EMBL" id="RLQ20364.1"/>
    </source>
</evidence>
<dbReference type="EMBL" id="QRAN01000030">
    <property type="protein sequence ID" value="RLQ20364.1"/>
    <property type="molecule type" value="Genomic_DNA"/>
</dbReference>
<evidence type="ECO:0000256" key="5">
    <source>
        <dbReference type="ARBA" id="ARBA00023004"/>
    </source>
</evidence>
<evidence type="ECO:0000313" key="10">
    <source>
        <dbReference type="Proteomes" id="UP000265509"/>
    </source>
</evidence>
<keyword evidence="10" id="KW-1185">Reference proteome</keyword>
<accession>A0A3L7DSF2</accession>
<protein>
    <submittedName>
        <fullName evidence="9">Cytochrome c family protein</fullName>
    </submittedName>
</protein>
<dbReference type="RefSeq" id="WP_117957356.1">
    <property type="nucleotide sequence ID" value="NZ_QRAN01000030.1"/>
</dbReference>
<dbReference type="AlphaFoldDB" id="A0A3L7DSF2"/>
<evidence type="ECO:0000256" key="1">
    <source>
        <dbReference type="ARBA" id="ARBA00022448"/>
    </source>
</evidence>
<name>A0A3L7DSF2_9GAMM</name>
<gene>
    <name evidence="9" type="ORF">DWB85_18125</name>
</gene>
<keyword evidence="1" id="KW-0813">Transport</keyword>
<dbReference type="PROSITE" id="PS51007">
    <property type="entry name" value="CYTC"/>
    <property type="match status" value="1"/>
</dbReference>
<evidence type="ECO:0000256" key="2">
    <source>
        <dbReference type="ARBA" id="ARBA00022617"/>
    </source>
</evidence>
<evidence type="ECO:0000256" key="6">
    <source>
        <dbReference type="PROSITE-ProRule" id="PRU00433"/>
    </source>
</evidence>
<sequence length="143" mass="14656">MIRLIGVVALLLAGAAGGTAGTAPPASPASDDEVAKGRTLYAQCSACHSPAYHRTGPKHCNLNGRKAGSAPGFDYTEAMKNAGIVWGPQSLDRFLQDPLGTVPGTSMTVAGLKDPAQRAALVQYLLSLDAHHADCNGQADTGD</sequence>
<keyword evidence="2 6" id="KW-0349">Heme</keyword>
<evidence type="ECO:0000256" key="3">
    <source>
        <dbReference type="ARBA" id="ARBA00022723"/>
    </source>
</evidence>
<reference evidence="9 10" key="1">
    <citation type="submission" date="2018-07" db="EMBL/GenBank/DDBJ databases">
        <title>Halioglobus sp. genome submission.</title>
        <authorList>
            <person name="Ye M.-Q."/>
            <person name="Du Z.-J."/>
        </authorList>
    </citation>
    <scope>NUCLEOTIDE SEQUENCE [LARGE SCALE GENOMIC DNA]</scope>
    <source>
        <strain evidence="9 10">U0301</strain>
    </source>
</reference>
<comment type="caution">
    <text evidence="9">The sequence shown here is derived from an EMBL/GenBank/DDBJ whole genome shotgun (WGS) entry which is preliminary data.</text>
</comment>
<dbReference type="OrthoDB" id="9805828at2"/>
<dbReference type="GO" id="GO:0020037">
    <property type="term" value="F:heme binding"/>
    <property type="evidence" value="ECO:0007669"/>
    <property type="project" value="InterPro"/>
</dbReference>
<dbReference type="Gene3D" id="1.10.760.10">
    <property type="entry name" value="Cytochrome c-like domain"/>
    <property type="match status" value="1"/>
</dbReference>
<organism evidence="9 10">
    <name type="scientific">Seongchinamella sediminis</name>
    <dbReference type="NCBI Taxonomy" id="2283635"/>
    <lineage>
        <taxon>Bacteria</taxon>
        <taxon>Pseudomonadati</taxon>
        <taxon>Pseudomonadota</taxon>
        <taxon>Gammaproteobacteria</taxon>
        <taxon>Cellvibrionales</taxon>
        <taxon>Halieaceae</taxon>
        <taxon>Seongchinamella</taxon>
    </lineage>
</organism>
<dbReference type="PRINTS" id="PR00604">
    <property type="entry name" value="CYTCHRMECIAB"/>
</dbReference>